<name>A0A061RJP6_9CHLO</name>
<organism evidence="2">
    <name type="scientific">Tetraselmis sp. GSL018</name>
    <dbReference type="NCBI Taxonomy" id="582737"/>
    <lineage>
        <taxon>Eukaryota</taxon>
        <taxon>Viridiplantae</taxon>
        <taxon>Chlorophyta</taxon>
        <taxon>core chlorophytes</taxon>
        <taxon>Chlorodendrophyceae</taxon>
        <taxon>Chlorodendrales</taxon>
        <taxon>Chlorodendraceae</taxon>
        <taxon>Tetraselmis</taxon>
    </lineage>
</organism>
<feature type="non-terminal residue" evidence="2">
    <location>
        <position position="80"/>
    </location>
</feature>
<evidence type="ECO:0000313" key="2">
    <source>
        <dbReference type="EMBL" id="JAC70895.1"/>
    </source>
</evidence>
<accession>A0A061RJP6</accession>
<evidence type="ECO:0000256" key="1">
    <source>
        <dbReference type="SAM" id="MobiDB-lite"/>
    </source>
</evidence>
<feature type="non-terminal residue" evidence="2">
    <location>
        <position position="1"/>
    </location>
</feature>
<feature type="region of interest" description="Disordered" evidence="1">
    <location>
        <begin position="23"/>
        <end position="48"/>
    </location>
</feature>
<proteinExistence type="predicted"/>
<dbReference type="AlphaFoldDB" id="A0A061RJP6"/>
<gene>
    <name evidence="2" type="ORF">TSPGSL018_3137</name>
</gene>
<reference evidence="2" key="1">
    <citation type="submission" date="2014-05" db="EMBL/GenBank/DDBJ databases">
        <title>The transcriptome of the halophilic microalga Tetraselmis sp. GSL018 isolated from the Great Salt Lake, Utah.</title>
        <authorList>
            <person name="Jinkerson R.E."/>
            <person name="D'Adamo S."/>
            <person name="Posewitz M.C."/>
        </authorList>
    </citation>
    <scope>NUCLEOTIDE SEQUENCE</scope>
    <source>
        <strain evidence="2">GSL018</strain>
    </source>
</reference>
<protein>
    <submittedName>
        <fullName evidence="2">Uncharacterized protein</fullName>
    </submittedName>
</protein>
<dbReference type="EMBL" id="GBEZ01015252">
    <property type="protein sequence ID" value="JAC70895.1"/>
    <property type="molecule type" value="Transcribed_RNA"/>
</dbReference>
<sequence>KTLQGQADATAVLRTTNYLNGQDVRKRGLAPEEAREGAERSQVKTHEQGKIARPVLQLHFKLNLQVILPGLSTRATSTSR</sequence>